<dbReference type="AlphaFoldDB" id="A0A2N9JCU3"/>
<dbReference type="EC" id="2.1.1.163" evidence="4"/>
<comment type="similarity">
    <text evidence="4">Belongs to the class I-like SAM-binding methyltransferase superfamily. MenG/UbiE family.</text>
</comment>
<dbReference type="InterPro" id="IPR029063">
    <property type="entry name" value="SAM-dependent_MTases_sf"/>
</dbReference>
<keyword evidence="2 4" id="KW-0808">Transferase</keyword>
<gene>
    <name evidence="4 5" type="primary">menG</name>
    <name evidence="5" type="ORF">MPLG2_0334</name>
</gene>
<comment type="function">
    <text evidence="4">Methyltransferase required for the conversion of demethylmenaquinol (DMKH2) to menaquinol (MKH2).</text>
</comment>
<dbReference type="PANTHER" id="PTHR43591:SF24">
    <property type="entry name" value="2-METHOXY-6-POLYPRENYL-1,4-BENZOQUINOL METHYLASE, MITOCHONDRIAL"/>
    <property type="match status" value="1"/>
</dbReference>
<dbReference type="GO" id="GO:0032259">
    <property type="term" value="P:methylation"/>
    <property type="evidence" value="ECO:0007669"/>
    <property type="project" value="UniProtKB-KW"/>
</dbReference>
<keyword evidence="3 4" id="KW-0949">S-adenosyl-L-methionine</keyword>
<dbReference type="PANTHER" id="PTHR43591">
    <property type="entry name" value="METHYLTRANSFERASE"/>
    <property type="match status" value="1"/>
</dbReference>
<comment type="pathway">
    <text evidence="4">Quinol/quinone metabolism; menaquinone biosynthesis; menaquinol from 1,4-dihydroxy-2-naphthoate: step 2/2.</text>
</comment>
<evidence type="ECO:0000313" key="5">
    <source>
        <dbReference type="EMBL" id="SPD85370.1"/>
    </source>
</evidence>
<feature type="binding site" evidence="4">
    <location>
        <position position="93"/>
    </location>
    <ligand>
        <name>S-adenosyl-L-methionine</name>
        <dbReference type="ChEBI" id="CHEBI:59789"/>
    </ligand>
</feature>
<comment type="catalytic activity">
    <reaction evidence="4">
        <text>a 2-demethylmenaquinol + S-adenosyl-L-methionine = a menaquinol + S-adenosyl-L-homocysteine + H(+)</text>
        <dbReference type="Rhea" id="RHEA:42640"/>
        <dbReference type="Rhea" id="RHEA-COMP:9539"/>
        <dbReference type="Rhea" id="RHEA-COMP:9563"/>
        <dbReference type="ChEBI" id="CHEBI:15378"/>
        <dbReference type="ChEBI" id="CHEBI:18151"/>
        <dbReference type="ChEBI" id="CHEBI:55437"/>
        <dbReference type="ChEBI" id="CHEBI:57856"/>
        <dbReference type="ChEBI" id="CHEBI:59789"/>
        <dbReference type="EC" id="2.1.1.163"/>
    </reaction>
</comment>
<organism evidence="5 6">
    <name type="scientific">Micropruina glycogenica</name>
    <dbReference type="NCBI Taxonomy" id="75385"/>
    <lineage>
        <taxon>Bacteria</taxon>
        <taxon>Bacillati</taxon>
        <taxon>Actinomycetota</taxon>
        <taxon>Actinomycetes</taxon>
        <taxon>Propionibacteriales</taxon>
        <taxon>Nocardioidaceae</taxon>
        <taxon>Micropruina</taxon>
    </lineage>
</organism>
<proteinExistence type="inferred from homology"/>
<keyword evidence="4" id="KW-0474">Menaquinone biosynthesis</keyword>
<sequence>MRRGKLAAVVDTGRARATLAKRRADVAAMFDGVAARYDLVNDLLTGGLDRGWRRAVVAAVAPEPGQRILDLAAGTGTSSKPFADAGALVVAADLSLGMLQVGAERQPQLTFVNADALALPFADAAFDAVTISFGLRNVEDTDAALAELRRVTRPGGRIVICEFSTPTFAPLRWLYANVALRALPLIARLSASNPIAYEYLAESILAWPAQRPLADKLAAAGWRDVSWKNLTGGIVALHRAVA</sequence>
<evidence type="ECO:0000256" key="3">
    <source>
        <dbReference type="ARBA" id="ARBA00022691"/>
    </source>
</evidence>
<dbReference type="NCBIfam" id="NF001241">
    <property type="entry name" value="PRK00216.1-2"/>
    <property type="match status" value="1"/>
</dbReference>
<dbReference type="PROSITE" id="PS01184">
    <property type="entry name" value="UBIE_2"/>
    <property type="match status" value="1"/>
</dbReference>
<protein>
    <recommendedName>
        <fullName evidence="4">Demethylmenaquinone methyltransferase</fullName>
        <ecNumber evidence="4">2.1.1.163</ecNumber>
    </recommendedName>
</protein>
<dbReference type="CDD" id="cd02440">
    <property type="entry name" value="AdoMet_MTases"/>
    <property type="match status" value="1"/>
</dbReference>
<evidence type="ECO:0000256" key="4">
    <source>
        <dbReference type="HAMAP-Rule" id="MF_01813"/>
    </source>
</evidence>
<evidence type="ECO:0000256" key="2">
    <source>
        <dbReference type="ARBA" id="ARBA00022679"/>
    </source>
</evidence>
<dbReference type="GO" id="GO:0009234">
    <property type="term" value="P:menaquinone biosynthetic process"/>
    <property type="evidence" value="ECO:0007669"/>
    <property type="project" value="UniProtKB-UniRule"/>
</dbReference>
<dbReference type="HAMAP" id="MF_01813">
    <property type="entry name" value="MenG_UbiE_methyltr"/>
    <property type="match status" value="1"/>
</dbReference>
<feature type="binding site" evidence="4">
    <location>
        <position position="75"/>
    </location>
    <ligand>
        <name>S-adenosyl-L-methionine</name>
        <dbReference type="ChEBI" id="CHEBI:59789"/>
    </ligand>
</feature>
<name>A0A2N9JCU3_9ACTN</name>
<feature type="binding site" evidence="4">
    <location>
        <begin position="115"/>
        <end position="116"/>
    </location>
    <ligand>
        <name>S-adenosyl-L-methionine</name>
        <dbReference type="ChEBI" id="CHEBI:59789"/>
    </ligand>
</feature>
<dbReference type="InterPro" id="IPR023576">
    <property type="entry name" value="UbiE/COQ5_MeTrFase_CS"/>
</dbReference>
<accession>A0A2N9JCU3</accession>
<dbReference type="NCBIfam" id="TIGR01934">
    <property type="entry name" value="MenG_MenH_UbiE"/>
    <property type="match status" value="1"/>
</dbReference>
<dbReference type="SUPFAM" id="SSF53335">
    <property type="entry name" value="S-adenosyl-L-methionine-dependent methyltransferases"/>
    <property type="match status" value="1"/>
</dbReference>
<evidence type="ECO:0000256" key="1">
    <source>
        <dbReference type="ARBA" id="ARBA00022603"/>
    </source>
</evidence>
<dbReference type="Gene3D" id="3.40.50.150">
    <property type="entry name" value="Vaccinia Virus protein VP39"/>
    <property type="match status" value="1"/>
</dbReference>
<dbReference type="KEGG" id="mgg:MPLG2_0334"/>
<evidence type="ECO:0000313" key="6">
    <source>
        <dbReference type="Proteomes" id="UP000238164"/>
    </source>
</evidence>
<keyword evidence="6" id="KW-1185">Reference proteome</keyword>
<dbReference type="EMBL" id="LT985188">
    <property type="protein sequence ID" value="SPD85370.1"/>
    <property type="molecule type" value="Genomic_DNA"/>
</dbReference>
<dbReference type="Proteomes" id="UP000238164">
    <property type="component" value="Chromosome 1"/>
</dbReference>
<dbReference type="InterPro" id="IPR004033">
    <property type="entry name" value="UbiE/COQ5_MeTrFase"/>
</dbReference>
<dbReference type="PROSITE" id="PS51608">
    <property type="entry name" value="SAM_MT_UBIE"/>
    <property type="match status" value="1"/>
</dbReference>
<dbReference type="Pfam" id="PF01209">
    <property type="entry name" value="Ubie_methyltran"/>
    <property type="match status" value="1"/>
</dbReference>
<dbReference type="UniPathway" id="UPA00079">
    <property type="reaction ID" value="UER00169"/>
</dbReference>
<feature type="binding site" evidence="4">
    <location>
        <position position="132"/>
    </location>
    <ligand>
        <name>S-adenosyl-L-methionine</name>
        <dbReference type="ChEBI" id="CHEBI:59789"/>
    </ligand>
</feature>
<keyword evidence="1 4" id="KW-0489">Methyltransferase</keyword>
<dbReference type="GO" id="GO:0043770">
    <property type="term" value="F:demethylmenaquinone methyltransferase activity"/>
    <property type="evidence" value="ECO:0007669"/>
    <property type="project" value="UniProtKB-UniRule"/>
</dbReference>
<reference evidence="5 6" key="1">
    <citation type="submission" date="2018-02" db="EMBL/GenBank/DDBJ databases">
        <authorList>
            <person name="Cohen D.B."/>
            <person name="Kent A.D."/>
        </authorList>
    </citation>
    <scope>NUCLEOTIDE SEQUENCE [LARGE SCALE GENOMIC DNA]</scope>
    <source>
        <strain evidence="5">1</strain>
    </source>
</reference>